<evidence type="ECO:0008006" key="4">
    <source>
        <dbReference type="Google" id="ProtNLM"/>
    </source>
</evidence>
<protein>
    <recommendedName>
        <fullName evidence="4">JNK1/MAPK8-associated membrane protein</fullName>
    </recommendedName>
</protein>
<gene>
    <name evidence="2" type="ORF">ODALV1_LOCUS7525</name>
</gene>
<evidence type="ECO:0000256" key="1">
    <source>
        <dbReference type="SAM" id="Phobius"/>
    </source>
</evidence>
<dbReference type="Proteomes" id="UP001642540">
    <property type="component" value="Unassembled WGS sequence"/>
</dbReference>
<evidence type="ECO:0000313" key="2">
    <source>
        <dbReference type="EMBL" id="CAL8090005.1"/>
    </source>
</evidence>
<dbReference type="EMBL" id="CAXLJM020000024">
    <property type="protein sequence ID" value="CAL8090005.1"/>
    <property type="molecule type" value="Genomic_DNA"/>
</dbReference>
<keyword evidence="3" id="KW-1185">Reference proteome</keyword>
<feature type="transmembrane region" description="Helical" evidence="1">
    <location>
        <begin position="101"/>
        <end position="123"/>
    </location>
</feature>
<feature type="transmembrane region" description="Helical" evidence="1">
    <location>
        <begin position="288"/>
        <end position="307"/>
    </location>
</feature>
<dbReference type="Pfam" id="PF05571">
    <property type="entry name" value="JAMP"/>
    <property type="match status" value="1"/>
</dbReference>
<proteinExistence type="predicted"/>
<feature type="transmembrane region" description="Helical" evidence="1">
    <location>
        <begin position="71"/>
        <end position="89"/>
    </location>
</feature>
<dbReference type="PANTHER" id="PTHR12740">
    <property type="entry name" value="JNK1/MAPK8-ASSOCIATED MEMBRANE PROTEIN"/>
    <property type="match status" value="1"/>
</dbReference>
<sequence>MSFSKIGALRYEFERGIIPELTSCPGFYCGRTKFLDGNWSECGGCARGYRRNDNIDKYACVPCDQDLNLYAWLYLGFMAILPLLLHFTFTDRKILKSSRNTIGLVICAVLEVATAGAITLLLWEPVGQFQVKFCGVESLSDWYPIFYNPNPNYEETLHCSYEAVYPLYTIVLVFYALADVLMVFVRLIARCFKIKVAKSIYSGLYFYPMLALGHLMFGGLVYSVFPYITIVTSVVSCAYHFASRSNQTIKALLWESISDWRNIGVIFCHWFLHAYGIASITENLYRDLYLLVLVPVPAILYILTASFTDPNKVNGE</sequence>
<keyword evidence="1" id="KW-0472">Membrane</keyword>
<reference evidence="2 3" key="1">
    <citation type="submission" date="2024-08" db="EMBL/GenBank/DDBJ databases">
        <authorList>
            <person name="Cucini C."/>
            <person name="Frati F."/>
        </authorList>
    </citation>
    <scope>NUCLEOTIDE SEQUENCE [LARGE SCALE GENOMIC DNA]</scope>
</reference>
<organism evidence="2 3">
    <name type="scientific">Orchesella dallaii</name>
    <dbReference type="NCBI Taxonomy" id="48710"/>
    <lineage>
        <taxon>Eukaryota</taxon>
        <taxon>Metazoa</taxon>
        <taxon>Ecdysozoa</taxon>
        <taxon>Arthropoda</taxon>
        <taxon>Hexapoda</taxon>
        <taxon>Collembola</taxon>
        <taxon>Entomobryomorpha</taxon>
        <taxon>Entomobryoidea</taxon>
        <taxon>Orchesellidae</taxon>
        <taxon>Orchesellinae</taxon>
        <taxon>Orchesella</taxon>
    </lineage>
</organism>
<dbReference type="InterPro" id="IPR008485">
    <property type="entry name" value="JAMP"/>
</dbReference>
<feature type="transmembrane region" description="Helical" evidence="1">
    <location>
        <begin position="165"/>
        <end position="188"/>
    </location>
</feature>
<name>A0ABP1Q5E1_9HEXA</name>
<feature type="transmembrane region" description="Helical" evidence="1">
    <location>
        <begin position="263"/>
        <end position="282"/>
    </location>
</feature>
<dbReference type="PANTHER" id="PTHR12740:SF4">
    <property type="entry name" value="JNK1_MAPK8-ASSOCIATED MEMBRANE PROTEIN"/>
    <property type="match status" value="1"/>
</dbReference>
<evidence type="ECO:0000313" key="3">
    <source>
        <dbReference type="Proteomes" id="UP001642540"/>
    </source>
</evidence>
<accession>A0ABP1Q5E1</accession>
<keyword evidence="1" id="KW-0812">Transmembrane</keyword>
<comment type="caution">
    <text evidence="2">The sequence shown here is derived from an EMBL/GenBank/DDBJ whole genome shotgun (WGS) entry which is preliminary data.</text>
</comment>
<keyword evidence="1" id="KW-1133">Transmembrane helix</keyword>